<keyword evidence="7" id="KW-0238">DNA-binding</keyword>
<evidence type="ECO:0000256" key="8">
    <source>
        <dbReference type="ARBA" id="ARBA00049120"/>
    </source>
</evidence>
<evidence type="ECO:0000256" key="3">
    <source>
        <dbReference type="ARBA" id="ARBA00022603"/>
    </source>
</evidence>
<keyword evidence="3 10" id="KW-0489">Methyltransferase</keyword>
<feature type="non-terminal residue" evidence="10">
    <location>
        <position position="253"/>
    </location>
</feature>
<dbReference type="InterPro" id="IPR017985">
    <property type="entry name" value="MeTrfase_CN4_CS"/>
</dbReference>
<dbReference type="EMBL" id="PICB01001788">
    <property type="protein sequence ID" value="PLP40669.1"/>
    <property type="molecule type" value="Genomic_DNA"/>
</dbReference>
<keyword evidence="5" id="KW-0949">S-adenosyl-L-methionine</keyword>
<dbReference type="InterPro" id="IPR002941">
    <property type="entry name" value="DNA_methylase_N4/N6"/>
</dbReference>
<dbReference type="EC" id="2.1.1.113" evidence="2"/>
<dbReference type="GO" id="GO:0003677">
    <property type="term" value="F:DNA binding"/>
    <property type="evidence" value="ECO:0007669"/>
    <property type="project" value="UniProtKB-KW"/>
</dbReference>
<comment type="caution">
    <text evidence="10">The sequence shown here is derived from an EMBL/GenBank/DDBJ whole genome shotgun (WGS) entry which is preliminary data.</text>
</comment>
<keyword evidence="4 10" id="KW-0808">Transferase</keyword>
<comment type="similarity">
    <text evidence="1">Belongs to the N(4)/N(6)-methyltransferase family. N(4) subfamily.</text>
</comment>
<dbReference type="GO" id="GO:0015667">
    <property type="term" value="F:site-specific DNA-methyltransferase (cytosine-N4-specific) activity"/>
    <property type="evidence" value="ECO:0007669"/>
    <property type="project" value="UniProtKB-EC"/>
</dbReference>
<comment type="catalytic activity">
    <reaction evidence="8">
        <text>a 2'-deoxycytidine in DNA + S-adenosyl-L-methionine = an N(4)-methyl-2'-deoxycytidine in DNA + S-adenosyl-L-homocysteine + H(+)</text>
        <dbReference type="Rhea" id="RHEA:16857"/>
        <dbReference type="Rhea" id="RHEA-COMP:11369"/>
        <dbReference type="Rhea" id="RHEA-COMP:13674"/>
        <dbReference type="ChEBI" id="CHEBI:15378"/>
        <dbReference type="ChEBI" id="CHEBI:57856"/>
        <dbReference type="ChEBI" id="CHEBI:59789"/>
        <dbReference type="ChEBI" id="CHEBI:85452"/>
        <dbReference type="ChEBI" id="CHEBI:137933"/>
        <dbReference type="EC" id="2.1.1.113"/>
    </reaction>
</comment>
<dbReference type="InterPro" id="IPR029063">
    <property type="entry name" value="SAM-dependent_MTases_sf"/>
</dbReference>
<dbReference type="GO" id="GO:0032259">
    <property type="term" value="P:methylation"/>
    <property type="evidence" value="ECO:0007669"/>
    <property type="project" value="UniProtKB-KW"/>
</dbReference>
<evidence type="ECO:0000259" key="9">
    <source>
        <dbReference type="Pfam" id="PF01555"/>
    </source>
</evidence>
<dbReference type="PROSITE" id="PS00093">
    <property type="entry name" value="N4_MTASE"/>
    <property type="match status" value="1"/>
</dbReference>
<evidence type="ECO:0000313" key="10">
    <source>
        <dbReference type="EMBL" id="PLP40669.1"/>
    </source>
</evidence>
<dbReference type="Pfam" id="PF01555">
    <property type="entry name" value="N6_N4_Mtase"/>
    <property type="match status" value="1"/>
</dbReference>
<dbReference type="Proteomes" id="UP000234473">
    <property type="component" value="Unassembled WGS sequence"/>
</dbReference>
<evidence type="ECO:0000256" key="2">
    <source>
        <dbReference type="ARBA" id="ARBA00012185"/>
    </source>
</evidence>
<protein>
    <recommendedName>
        <fullName evidence="2">site-specific DNA-methyltransferase (cytosine-N(4)-specific)</fullName>
        <ecNumber evidence="2">2.1.1.113</ecNumber>
    </recommendedName>
</protein>
<dbReference type="SUPFAM" id="SSF53335">
    <property type="entry name" value="S-adenosyl-L-methionine-dependent methyltransferases"/>
    <property type="match status" value="1"/>
</dbReference>
<evidence type="ECO:0000256" key="1">
    <source>
        <dbReference type="ARBA" id="ARBA00010203"/>
    </source>
</evidence>
<name>A0A2N5A9F5_KLEVA</name>
<sequence length="253" mass="28836">MSLLNLDLIEAIYSDAERELTNDELYREVQSRLSISDNDFNKKEKFGLAGVPHNKIKHRIRWFQQTLKAMNVIERISSGRSLWRHCRKNKSGLSEVREGACLVAFSTDLGVAILGNSTMVLPGNTEPVHLCLTSPPYPLRKQRDYAAAFKNDCDYIDFIVEAIRPIAHQLVDGGSVVLNIGQDIFNPGRPSRSLYPERLLLALCEKLDLYLMDRVPWVNMSKPPSPTYWACRKKIHLLAGHEMIFWLTNNPDA</sequence>
<gene>
    <name evidence="10" type="ORF">CWM98_26520</name>
</gene>
<evidence type="ECO:0000256" key="6">
    <source>
        <dbReference type="ARBA" id="ARBA00022747"/>
    </source>
</evidence>
<evidence type="ECO:0000256" key="4">
    <source>
        <dbReference type="ARBA" id="ARBA00022679"/>
    </source>
</evidence>
<dbReference type="GO" id="GO:0008170">
    <property type="term" value="F:N-methyltransferase activity"/>
    <property type="evidence" value="ECO:0007669"/>
    <property type="project" value="InterPro"/>
</dbReference>
<dbReference type="Gene3D" id="3.40.50.150">
    <property type="entry name" value="Vaccinia Virus protein VP39"/>
    <property type="match status" value="1"/>
</dbReference>
<feature type="domain" description="DNA methylase N-4/N-6" evidence="9">
    <location>
        <begin position="128"/>
        <end position="251"/>
    </location>
</feature>
<accession>A0A2N5A9F5</accession>
<reference evidence="10 11" key="2">
    <citation type="submission" date="2018-01" db="EMBL/GenBank/DDBJ databases">
        <title>Genomic study of Klebsiella pneumoniae.</title>
        <authorList>
            <person name="Yang Y."/>
            <person name="Bicalho R."/>
        </authorList>
    </citation>
    <scope>NUCLEOTIDE SEQUENCE [LARGE SCALE GENOMIC DNA]</scope>
    <source>
        <strain evidence="10 11">A5</strain>
    </source>
</reference>
<keyword evidence="6" id="KW-0680">Restriction system</keyword>
<organism evidence="10 11">
    <name type="scientific">Klebsiella variicola</name>
    <dbReference type="NCBI Taxonomy" id="244366"/>
    <lineage>
        <taxon>Bacteria</taxon>
        <taxon>Pseudomonadati</taxon>
        <taxon>Pseudomonadota</taxon>
        <taxon>Gammaproteobacteria</taxon>
        <taxon>Enterobacterales</taxon>
        <taxon>Enterobacteriaceae</taxon>
        <taxon>Klebsiella/Raoultella group</taxon>
        <taxon>Klebsiella</taxon>
        <taxon>Klebsiella pneumoniae complex</taxon>
    </lineage>
</organism>
<dbReference type="GO" id="GO:0009307">
    <property type="term" value="P:DNA restriction-modification system"/>
    <property type="evidence" value="ECO:0007669"/>
    <property type="project" value="UniProtKB-KW"/>
</dbReference>
<dbReference type="AlphaFoldDB" id="A0A2N5A9F5"/>
<reference evidence="10 11" key="1">
    <citation type="submission" date="2017-11" db="EMBL/GenBank/DDBJ databases">
        <authorList>
            <person name="Han C.G."/>
        </authorList>
    </citation>
    <scope>NUCLEOTIDE SEQUENCE [LARGE SCALE GENOMIC DNA]</scope>
    <source>
        <strain evidence="10 11">A5</strain>
    </source>
</reference>
<proteinExistence type="inferred from homology"/>
<evidence type="ECO:0000256" key="7">
    <source>
        <dbReference type="ARBA" id="ARBA00023125"/>
    </source>
</evidence>
<evidence type="ECO:0000256" key="5">
    <source>
        <dbReference type="ARBA" id="ARBA00022691"/>
    </source>
</evidence>
<evidence type="ECO:0000313" key="11">
    <source>
        <dbReference type="Proteomes" id="UP000234473"/>
    </source>
</evidence>